<dbReference type="FunFam" id="3.40.50.300:FF:000044">
    <property type="entry name" value="Dynein heavy chain 5, axonemal"/>
    <property type="match status" value="1"/>
</dbReference>
<dbReference type="InterPro" id="IPR027417">
    <property type="entry name" value="P-loop_NTPase"/>
</dbReference>
<evidence type="ECO:0000313" key="21">
    <source>
        <dbReference type="Proteomes" id="UP000823561"/>
    </source>
</evidence>
<comment type="caution">
    <text evidence="20">The sequence shown here is derived from an EMBL/GenBank/DDBJ whole genome shotgun (WGS) entry which is preliminary data.</text>
</comment>
<dbReference type="GO" id="GO:0030286">
    <property type="term" value="C:dynein complex"/>
    <property type="evidence" value="ECO:0007669"/>
    <property type="project" value="UniProtKB-KW"/>
</dbReference>
<feature type="domain" description="Dynein heavy chain hydrolytic ATP-binding dynein motor region" evidence="19">
    <location>
        <begin position="1243"/>
        <end position="1569"/>
    </location>
</feature>
<proteinExistence type="inferred from homology"/>
<name>A0AAV6H5C0_9TELE</name>
<evidence type="ECO:0000256" key="5">
    <source>
        <dbReference type="ARBA" id="ARBA00022737"/>
    </source>
</evidence>
<evidence type="ECO:0000256" key="16">
    <source>
        <dbReference type="SAM" id="Coils"/>
    </source>
</evidence>
<evidence type="ECO:0000256" key="14">
    <source>
        <dbReference type="ARBA" id="ARBA00023273"/>
    </source>
</evidence>
<dbReference type="Gene3D" id="1.20.58.1120">
    <property type="match status" value="1"/>
</dbReference>
<dbReference type="FunFam" id="1.20.140.100:FF:000004">
    <property type="entry name" value="Dynein axonemal heavy chain 6"/>
    <property type="match status" value="1"/>
</dbReference>
<evidence type="ECO:0000256" key="3">
    <source>
        <dbReference type="ARBA" id="ARBA00022490"/>
    </source>
</evidence>
<keyword evidence="6" id="KW-0547">Nucleotide-binding</keyword>
<evidence type="ECO:0000256" key="13">
    <source>
        <dbReference type="ARBA" id="ARBA00023212"/>
    </source>
</evidence>
<keyword evidence="8" id="KW-0067">ATP-binding</keyword>
<accession>A0AAV6H5C0</accession>
<dbReference type="InterPro" id="IPR042222">
    <property type="entry name" value="Dynein_2_N"/>
</dbReference>
<dbReference type="PANTHER" id="PTHR22878:SF70">
    <property type="entry name" value="DYNEIN HEAVY CHAIN 2, AXONEMAL"/>
    <property type="match status" value="1"/>
</dbReference>
<organism evidence="20 21">
    <name type="scientific">Alosa alosa</name>
    <name type="common">allis shad</name>
    <dbReference type="NCBI Taxonomy" id="278164"/>
    <lineage>
        <taxon>Eukaryota</taxon>
        <taxon>Metazoa</taxon>
        <taxon>Chordata</taxon>
        <taxon>Craniata</taxon>
        <taxon>Vertebrata</taxon>
        <taxon>Euteleostomi</taxon>
        <taxon>Actinopterygii</taxon>
        <taxon>Neopterygii</taxon>
        <taxon>Teleostei</taxon>
        <taxon>Clupei</taxon>
        <taxon>Clupeiformes</taxon>
        <taxon>Clupeoidei</taxon>
        <taxon>Clupeidae</taxon>
        <taxon>Alosa</taxon>
    </lineage>
</organism>
<evidence type="ECO:0000256" key="6">
    <source>
        <dbReference type="ARBA" id="ARBA00022741"/>
    </source>
</evidence>
<keyword evidence="4" id="KW-0493">Microtubule</keyword>
<dbReference type="Gene3D" id="3.20.180.20">
    <property type="entry name" value="Dynein heavy chain, N-terminal domain 2"/>
    <property type="match status" value="1"/>
</dbReference>
<keyword evidence="13" id="KW-0206">Cytoskeleton</keyword>
<evidence type="ECO:0000256" key="11">
    <source>
        <dbReference type="ARBA" id="ARBA00023069"/>
    </source>
</evidence>
<feature type="domain" description="Dynein heavy chain linker" evidence="18">
    <location>
        <begin position="685"/>
        <end position="1114"/>
    </location>
</feature>
<keyword evidence="7" id="KW-0833">Ubl conjugation pathway</keyword>
<feature type="coiled-coil region" evidence="16">
    <location>
        <begin position="610"/>
        <end position="670"/>
    </location>
</feature>
<comment type="subcellular location">
    <subcellularLocation>
        <location evidence="1">Cytoplasm</location>
        <location evidence="1">Cytoskeleton</location>
        <location evidence="1">Cilium axoneme</location>
    </subcellularLocation>
</comment>
<dbReference type="InterPro" id="IPR026983">
    <property type="entry name" value="DHC"/>
</dbReference>
<dbReference type="GO" id="GO:0051959">
    <property type="term" value="F:dynein light intermediate chain binding"/>
    <property type="evidence" value="ECO:0007669"/>
    <property type="project" value="InterPro"/>
</dbReference>
<dbReference type="Proteomes" id="UP000823561">
    <property type="component" value="Chromosome 4"/>
</dbReference>
<dbReference type="Gene3D" id="1.10.287.2620">
    <property type="match status" value="1"/>
</dbReference>
<keyword evidence="10 16" id="KW-0175">Coiled coil</keyword>
<dbReference type="Gene3D" id="1.10.8.710">
    <property type="match status" value="1"/>
</dbReference>
<dbReference type="GO" id="GO:0005524">
    <property type="term" value="F:ATP binding"/>
    <property type="evidence" value="ECO:0007669"/>
    <property type="project" value="UniProtKB-KW"/>
</dbReference>
<keyword evidence="3" id="KW-0963">Cytoplasm</keyword>
<dbReference type="InterPro" id="IPR013602">
    <property type="entry name" value="Dynein_heavy_linker"/>
</dbReference>
<keyword evidence="11" id="KW-0969">Cilium</keyword>
<reference evidence="20" key="1">
    <citation type="submission" date="2020-10" db="EMBL/GenBank/DDBJ databases">
        <title>Chromosome-scale genome assembly of the Allis shad, Alosa alosa.</title>
        <authorList>
            <person name="Margot Z."/>
            <person name="Christophe K."/>
            <person name="Cabau C."/>
            <person name="Louis A."/>
            <person name="Berthelot C."/>
            <person name="Parey E."/>
            <person name="Roest Crollius H."/>
            <person name="Montfort J."/>
            <person name="Robinson-Rechavi M."/>
            <person name="Bucao C."/>
            <person name="Bouchez O."/>
            <person name="Gislard M."/>
            <person name="Lluch J."/>
            <person name="Milhes M."/>
            <person name="Lampietro C."/>
            <person name="Lopez Roques C."/>
            <person name="Donnadieu C."/>
            <person name="Braasch I."/>
            <person name="Desvignes T."/>
            <person name="Postlethwait J."/>
            <person name="Bobe J."/>
            <person name="Guiguen Y."/>
        </authorList>
    </citation>
    <scope>NUCLEOTIDE SEQUENCE</scope>
    <source>
        <strain evidence="20">M-15738</strain>
        <tissue evidence="20">Blood</tissue>
    </source>
</reference>
<evidence type="ECO:0000259" key="19">
    <source>
        <dbReference type="Pfam" id="PF12774"/>
    </source>
</evidence>
<dbReference type="GO" id="GO:0005930">
    <property type="term" value="C:axoneme"/>
    <property type="evidence" value="ECO:0007669"/>
    <property type="project" value="UniProtKB-SubCell"/>
</dbReference>
<dbReference type="FunFam" id="3.40.50.300:FF:001112">
    <property type="entry name" value="Dynein heavy chain 12, axonemal"/>
    <property type="match status" value="1"/>
</dbReference>
<dbReference type="SUPFAM" id="SSF52540">
    <property type="entry name" value="P-loop containing nucleoside triphosphate hydrolases"/>
    <property type="match status" value="2"/>
</dbReference>
<dbReference type="InterPro" id="IPR035699">
    <property type="entry name" value="AAA_6"/>
</dbReference>
<feature type="region of interest" description="Disordered" evidence="17">
    <location>
        <begin position="747"/>
        <end position="768"/>
    </location>
</feature>
<keyword evidence="9" id="KW-0243">Dynein</keyword>
<evidence type="ECO:0000256" key="2">
    <source>
        <dbReference type="ARBA" id="ARBA00008887"/>
    </source>
</evidence>
<evidence type="ECO:0000256" key="17">
    <source>
        <dbReference type="SAM" id="MobiDB-lite"/>
    </source>
</evidence>
<keyword evidence="12" id="KW-0505">Motor protein</keyword>
<dbReference type="PANTHER" id="PTHR22878">
    <property type="entry name" value="DYNEIN HEAVY CHAIN 6, AXONEMAL-LIKE-RELATED"/>
    <property type="match status" value="1"/>
</dbReference>
<gene>
    <name evidence="20" type="ORF">AALO_G00056300</name>
</gene>
<dbReference type="Pfam" id="PF08393">
    <property type="entry name" value="DHC_N2"/>
    <property type="match status" value="1"/>
</dbReference>
<evidence type="ECO:0000256" key="7">
    <source>
        <dbReference type="ARBA" id="ARBA00022786"/>
    </source>
</evidence>
<dbReference type="InterPro" id="IPR043157">
    <property type="entry name" value="Dynein_AAA1S"/>
</dbReference>
<evidence type="ECO:0000256" key="10">
    <source>
        <dbReference type="ARBA" id="ARBA00023054"/>
    </source>
</evidence>
<sequence>MPTSTGGLKSTLEDGLKQYNVLPPIQTGPGKNGVRACEVPPERLATQRKLLRHRRSKDQQQELQKLMIDSAMQAYQHSKYAPPSAPQPVEPQLPTSQGIKNRRNYTFLKTCVEANPIVPIQQQWLDAMLTRVPPQLRQGPGRQELLEELCKEVSENFMAGMVKHTVNTILQKPDAKAAEVERLDQVPAGKTYDFSRPWKDSFIKNRKEMKENLHILHPVMRITLDICYATFSNLLLVDLSDCRSKGPVDCVSLKNKVALECDKMEERLMNNWFPKVIHVLTSKDMIKGIKADKLDSFYNCASTLISNQLRGLIERSVEEFASLFSPSRAYKLPLFRMDLTFDDEKMEFYPTFQDLEEAVMEILNKISNTMQKVQTVQSWLAEGNPSVLDAKLADHVLLWAQKTVRDAVRQHVEEPDLHFQYYVDNYDWLVNGTAQAQIEQFMEEEHSFDEYAEQVEAFRKLSSEIISLPAVAHFAMVRLDCEELKQGLAKKANSFRQVLLECLIRTHRVHCLEICKEFEIIQETALKVPETTEDITEMLAYIGHVKSKGIEELNAKIMETQHRLNYLLDVHLFDAEDLHLNSVVLVWPQNILPIFELNNELMEKAKHKGEQELLQRRERLTMELEKLRRRMKEFEECSELDMMQQYVSDVRTVHKRLQDAEEAVDFINKEETLYKWDQTTYPAIEVIKESIEPYQKLFGLVLRWQRTERKWMDGAFLDLNGESMEVEVDEFFREVYKMQKFFQQKQKKAEQEQEKTAPKKKPGEQEDKQENATVFICSRVLEQVKDFKENIPMVSILCNPGIRIRHWEQMSSIVVYDLTPNSGTTLRKVLRLNLASYLEQFEIISAAASKEFSLEKAMQTMVEVWDGVSFNHHPYRESGVSILTAVDEIQTMLDDQIVKTQTMRGSPFIKPFEAEIKRWEERLIRIQDTIDEWLKVQAQWLYLEPIFSSADIMQQMPEEGKLFQTVDKIWKDVMKHCVKDPKILAATSLPGLLEKLQDSNGLLDKIMKGLNAYLEKKRIFFPRFFFLSNDEMLEILSETKDPLRVQPHLKKCFEGIAKLDFLPNLDIRAMYSSEGERVEFIQLISTSEARGAVEKWLVQVEDMMLRSIRDVVNRSRRAYPETKRSQWVRDWPGQVVLCTSQMFWTLEVHEAIRSGSNGLRNYHEQLQLQLNDIVELVRGKLPKQTRTTLGALVTIDVHARDVVMEMIEKGVSHETDFQWLAQLRYYWANENVRVRIINCDVKYAYEYLGNSPRLVITPLTDRCYRTLIGAFYLNLGGAPEGPAGTGKTETTKDLAKALAVQCVVFNCSDGLDYLAMGKFFKGLASSGAWACFDEFNRIELEVLSVVAQQILCIQRAIQLKMEYFDFEGTELKLNPNCFVAITMNPGYAGRSELPDNLKVLFRTVAMMVPNYALIAEISLYSYGFLNAKPLSVKIVMTYRLCSEQLSSQFHYDYGMRAVKAVLVAAGNLKLKFPEENEDILLLRSIKDVNEAKFLSHDIPLFNGITSDLFPGITLPVADYELFLDCAQECCKEHNVQPVNVFLEKIIQTYEMMIVRHGFMLVGEPFAGKTKVLHVLADTLTLMHERGYNEEERVIYRTVNPKSITMGQLFGQFDPVSHEWTDGIVANTFREFASSETPDRKWVVFDGPIDTLWIESMNTVLDDNKKLCLMSGEIIQMSSQMSLIFEAMDLSQASPATVSRCGMIYMEPSQLGWMPLVTSWLYTLPEP</sequence>
<dbReference type="Gene3D" id="1.20.140.100">
    <property type="entry name" value="Dynein heavy chain, N-terminal domain 2"/>
    <property type="match status" value="1"/>
</dbReference>
<keyword evidence="14" id="KW-0966">Cell projection</keyword>
<evidence type="ECO:0000256" key="9">
    <source>
        <dbReference type="ARBA" id="ARBA00023017"/>
    </source>
</evidence>
<dbReference type="Gene3D" id="3.40.50.300">
    <property type="entry name" value="P-loop containing nucleotide triphosphate hydrolases"/>
    <property type="match status" value="2"/>
</dbReference>
<dbReference type="GO" id="GO:0007018">
    <property type="term" value="P:microtubule-based movement"/>
    <property type="evidence" value="ECO:0007669"/>
    <property type="project" value="InterPro"/>
</dbReference>
<keyword evidence="21" id="KW-1185">Reference proteome</keyword>
<dbReference type="GO" id="GO:0045505">
    <property type="term" value="F:dynein intermediate chain binding"/>
    <property type="evidence" value="ECO:0007669"/>
    <property type="project" value="InterPro"/>
</dbReference>
<evidence type="ECO:0000259" key="18">
    <source>
        <dbReference type="Pfam" id="PF08393"/>
    </source>
</evidence>
<dbReference type="FunFam" id="1.10.287.2620:FF:000002">
    <property type="entry name" value="Dynein heavy chain 2, axonemal"/>
    <property type="match status" value="1"/>
</dbReference>
<dbReference type="GO" id="GO:0005874">
    <property type="term" value="C:microtubule"/>
    <property type="evidence" value="ECO:0007669"/>
    <property type="project" value="UniProtKB-KW"/>
</dbReference>
<feature type="region of interest" description="Disordered" evidence="17">
    <location>
        <begin position="78"/>
        <end position="97"/>
    </location>
</feature>
<keyword evidence="5" id="KW-0677">Repeat</keyword>
<protein>
    <recommendedName>
        <fullName evidence="15">Dynein axonemal heavy chain 12</fullName>
    </recommendedName>
</protein>
<evidence type="ECO:0000313" key="20">
    <source>
        <dbReference type="EMBL" id="KAG5282463.1"/>
    </source>
</evidence>
<dbReference type="FunFam" id="3.20.180.20:FF:000003">
    <property type="entry name" value="Dynein heavy chain 12, axonemal"/>
    <property type="match status" value="1"/>
</dbReference>
<comment type="similarity">
    <text evidence="2">Belongs to the dynein heavy chain family.</text>
</comment>
<evidence type="ECO:0000256" key="15">
    <source>
        <dbReference type="ARBA" id="ARBA00069442"/>
    </source>
</evidence>
<dbReference type="EMBL" id="JADWDJ010000004">
    <property type="protein sequence ID" value="KAG5282463.1"/>
    <property type="molecule type" value="Genomic_DNA"/>
</dbReference>
<dbReference type="InterPro" id="IPR042228">
    <property type="entry name" value="Dynein_linker_3"/>
</dbReference>
<evidence type="ECO:0000256" key="4">
    <source>
        <dbReference type="ARBA" id="ARBA00022701"/>
    </source>
</evidence>
<evidence type="ECO:0000256" key="12">
    <source>
        <dbReference type="ARBA" id="ARBA00023175"/>
    </source>
</evidence>
<dbReference type="Pfam" id="PF12774">
    <property type="entry name" value="AAA_6"/>
    <property type="match status" value="1"/>
</dbReference>
<evidence type="ECO:0000256" key="8">
    <source>
        <dbReference type="ARBA" id="ARBA00022840"/>
    </source>
</evidence>
<dbReference type="FunFam" id="1.20.58.1120:FF:000005">
    <property type="entry name" value="Dynein, axonemal, heavy chain 12"/>
    <property type="match status" value="1"/>
</dbReference>
<dbReference type="FunFam" id="1.10.8.710:FF:000004">
    <property type="entry name" value="Dynein axonemal heavy chain 6"/>
    <property type="match status" value="1"/>
</dbReference>
<evidence type="ECO:0000256" key="1">
    <source>
        <dbReference type="ARBA" id="ARBA00004430"/>
    </source>
</evidence>